<dbReference type="AlphaFoldDB" id="X1RLJ3"/>
<reference evidence="1" key="1">
    <citation type="journal article" date="2014" name="Front. Microbiol.">
        <title>High frequency of phylogenetically diverse reductive dehalogenase-homologous genes in deep subseafloor sedimentary metagenomes.</title>
        <authorList>
            <person name="Kawai M."/>
            <person name="Futagami T."/>
            <person name="Toyoda A."/>
            <person name="Takaki Y."/>
            <person name="Nishi S."/>
            <person name="Hori S."/>
            <person name="Arai W."/>
            <person name="Tsubouchi T."/>
            <person name="Morono Y."/>
            <person name="Uchiyama I."/>
            <person name="Ito T."/>
            <person name="Fujiyama A."/>
            <person name="Inagaki F."/>
            <person name="Takami H."/>
        </authorList>
    </citation>
    <scope>NUCLEOTIDE SEQUENCE</scope>
    <source>
        <strain evidence="1">Expedition CK06-06</strain>
    </source>
</reference>
<gene>
    <name evidence="1" type="ORF">S06H3_55188</name>
</gene>
<comment type="caution">
    <text evidence="1">The sequence shown here is derived from an EMBL/GenBank/DDBJ whole genome shotgun (WGS) entry which is preliminary data.</text>
</comment>
<feature type="non-terminal residue" evidence="1">
    <location>
        <position position="73"/>
    </location>
</feature>
<evidence type="ECO:0000313" key="1">
    <source>
        <dbReference type="EMBL" id="GAI56419.1"/>
    </source>
</evidence>
<name>X1RLJ3_9ZZZZ</name>
<organism evidence="1">
    <name type="scientific">marine sediment metagenome</name>
    <dbReference type="NCBI Taxonomy" id="412755"/>
    <lineage>
        <taxon>unclassified sequences</taxon>
        <taxon>metagenomes</taxon>
        <taxon>ecological metagenomes</taxon>
    </lineage>
</organism>
<proteinExistence type="predicted"/>
<protein>
    <submittedName>
        <fullName evidence="1">Uncharacterized protein</fullName>
    </submittedName>
</protein>
<sequence length="73" mass="8609">MVQDFIDEGISIDEFMKFKDDAILMERKAELLTEKLINKQFEWLCKGFKNYFAQNSVDKIIIWNGSMLHGYVA</sequence>
<dbReference type="EMBL" id="BARV01035356">
    <property type="protein sequence ID" value="GAI56419.1"/>
    <property type="molecule type" value="Genomic_DNA"/>
</dbReference>
<accession>X1RLJ3</accession>